<dbReference type="AlphaFoldDB" id="A0A9D1NA26"/>
<reference evidence="1" key="1">
    <citation type="submission" date="2020-10" db="EMBL/GenBank/DDBJ databases">
        <authorList>
            <person name="Gilroy R."/>
        </authorList>
    </citation>
    <scope>NUCLEOTIDE SEQUENCE</scope>
    <source>
        <strain evidence="1">10406</strain>
    </source>
</reference>
<evidence type="ECO:0000313" key="1">
    <source>
        <dbReference type="EMBL" id="HIU99029.1"/>
    </source>
</evidence>
<organism evidence="1 2">
    <name type="scientific">Candidatus Limadaptatus stercoripullorum</name>
    <dbReference type="NCBI Taxonomy" id="2840846"/>
    <lineage>
        <taxon>Bacteria</taxon>
        <taxon>Bacillati</taxon>
        <taxon>Bacillota</taxon>
        <taxon>Clostridia</taxon>
        <taxon>Eubacteriales</taxon>
        <taxon>Candidatus Limadaptatus</taxon>
    </lineage>
</organism>
<sequence>MKKNMYSLMLAEDVVREVDRLAAERQTNRSNLVNQILAEYVSLVTPEKRVRNIFDVVESLLVPRGSGMFSLGAGGMTMSYKSALSYNYRPTIRYEVEMYATPRRTIGQLKVVFRTTAADLIVELTAFFRLWMRLEELYVGRYFGDDGIEYGLDSGRFTRKFALPAGREYSEAEMGEAIGGYIAAFDDMLKNYLAGKYRTAADAESDFVRRLDAVSVII</sequence>
<comment type="caution">
    <text evidence="1">The sequence shown here is derived from an EMBL/GenBank/DDBJ whole genome shotgun (WGS) entry which is preliminary data.</text>
</comment>
<proteinExistence type="predicted"/>
<dbReference type="EMBL" id="DVOE01000063">
    <property type="protein sequence ID" value="HIU99029.1"/>
    <property type="molecule type" value="Genomic_DNA"/>
</dbReference>
<reference evidence="1" key="2">
    <citation type="journal article" date="2021" name="PeerJ">
        <title>Extensive microbial diversity within the chicken gut microbiome revealed by metagenomics and culture.</title>
        <authorList>
            <person name="Gilroy R."/>
            <person name="Ravi A."/>
            <person name="Getino M."/>
            <person name="Pursley I."/>
            <person name="Horton D.L."/>
            <person name="Alikhan N.F."/>
            <person name="Baker D."/>
            <person name="Gharbi K."/>
            <person name="Hall N."/>
            <person name="Watson M."/>
            <person name="Adriaenssens E.M."/>
            <person name="Foster-Nyarko E."/>
            <person name="Jarju S."/>
            <person name="Secka A."/>
            <person name="Antonio M."/>
            <person name="Oren A."/>
            <person name="Chaudhuri R.R."/>
            <person name="La Ragione R."/>
            <person name="Hildebrand F."/>
            <person name="Pallen M.J."/>
        </authorList>
    </citation>
    <scope>NUCLEOTIDE SEQUENCE</scope>
    <source>
        <strain evidence="1">10406</strain>
    </source>
</reference>
<protein>
    <recommendedName>
        <fullName evidence="3">Ribbon-helix-helix protein CopG domain-containing protein</fullName>
    </recommendedName>
</protein>
<accession>A0A9D1NA26</accession>
<gene>
    <name evidence="1" type="ORF">IAC73_04235</name>
</gene>
<name>A0A9D1NA26_9FIRM</name>
<dbReference type="Proteomes" id="UP000886857">
    <property type="component" value="Unassembled WGS sequence"/>
</dbReference>
<evidence type="ECO:0000313" key="2">
    <source>
        <dbReference type="Proteomes" id="UP000886857"/>
    </source>
</evidence>
<evidence type="ECO:0008006" key="3">
    <source>
        <dbReference type="Google" id="ProtNLM"/>
    </source>
</evidence>